<evidence type="ECO:0000259" key="1">
    <source>
        <dbReference type="SMART" id="SM00872"/>
    </source>
</evidence>
<dbReference type="PANTHER" id="PTHR46017:SF1">
    <property type="entry name" value="ALPHA-MANNOSIDASE 2C1"/>
    <property type="match status" value="1"/>
</dbReference>
<dbReference type="InterPro" id="IPR041147">
    <property type="entry name" value="GH38_C"/>
</dbReference>
<reference evidence="2 3" key="1">
    <citation type="submission" date="2021-06" db="EMBL/GenBank/DDBJ databases">
        <authorList>
            <person name="Jeong J.W."/>
        </authorList>
    </citation>
    <scope>NUCLEOTIDE SEQUENCE [LARGE SCALE GENOMIC DNA]</scope>
    <source>
        <strain evidence="2 3">MMS21-TAE1-1</strain>
    </source>
</reference>
<protein>
    <submittedName>
        <fullName evidence="2">Alpha-mannosidase</fullName>
    </submittedName>
</protein>
<dbReference type="InterPro" id="IPR054723">
    <property type="entry name" value="Ams1-like_N"/>
</dbReference>
<proteinExistence type="predicted"/>
<keyword evidence="3" id="KW-1185">Reference proteome</keyword>
<dbReference type="Proteomes" id="UP000824166">
    <property type="component" value="Unassembled WGS sequence"/>
</dbReference>
<sequence>MHDDRRITEQRLDRFVRERLLPAIYGRSVPLQLSSWDAPGEPVPAAEAIRQLFTPQEPGAPWGKPWSTKWLRLQGEVPEGWGSAEGTAVEIIVDLGFNSDVPGFQCEGTAWRADASIIKAISPRNYHVPLKLLGGGLSVDFYVEAAANPDVAQGWSFAPTPLGDKATSGDEPRYRLGRIAIAELNETVWELNQDVWTLSGLMHELPMDLPRRHEILRALERMLDIMDPDDVAGTAAAGRETLAEVLSRPAYASAHELVATGHAHIDSAWLWPVRETIRKCARTFSNVVALMDEDPGFVFSCSSAQQMAWTKEFFPELFVRIREKVRAGQFVPVGGMWVESDTNMPGGEAMARQFVEGKSFFLKEFDVECQEAWLPDSFGYSGALPQIVKSAGLRWFLTQKISWNKVNRMPHHTFTWEGIDGTRLFTHFPPVDTYNAELHARELAHAERNYRDHGRGTMSLVPFGYGDGGGGPTREMVAAAHRTADLEGSPKVRMGTAKDFFTAAEAEYRNLPVWVGEMYLEMHRGTYTSQAKTKRGNRRSEHLLREAELWCSTAAVRLGDAYAYPETELKRLWRLVLLQQFHDILPGSSIAWVHQDAERNYEAIARDLEAIIGQAAQALVGQGDRQFLLNAAPHKRGGVPALAAAEAVKPEAVVDAREKDGGYVLDNGIIRAALDSDGLLTSLMDHATGREAMVPGQPGNLLELFRDTPNEWDAWDIEEFYRRNVTQVTQAETIDLERTEAGAVVVVKRTVGASTITQRVTLDAGAESLGISTTVDWQEREKMLKMAFPLDVRADRSASETQFGHVFRPTHTNTSWDAAKFEICAHRWIHVAEPGYGVAVSNSSSYGHDVTRAVRGDGGTTTNVRVSLLRSARFPDPEADRGEHTLELSIRPGAGIGDAVEEGYRTNLKPRYVTGSKPVEPLLSVSNPALVVEAVKLAEDGSGDVIVRLYESLGQRSAGVVRANFEAQGVLATDLLERPVEAPGVTEGQDAAELVLRPFQLVTLRFAR</sequence>
<dbReference type="InterPro" id="IPR000602">
    <property type="entry name" value="Glyco_hydro_38_N"/>
</dbReference>
<accession>A0ABS6I8J6</accession>
<dbReference type="SMART" id="SM00872">
    <property type="entry name" value="Alpha-mann_mid"/>
    <property type="match status" value="1"/>
</dbReference>
<dbReference type="Pfam" id="PF09261">
    <property type="entry name" value="Alpha-mann_mid"/>
    <property type="match status" value="1"/>
</dbReference>
<dbReference type="InterPro" id="IPR015341">
    <property type="entry name" value="Glyco_hydro_38_cen"/>
</dbReference>
<dbReference type="PANTHER" id="PTHR46017">
    <property type="entry name" value="ALPHA-MANNOSIDASE 2C1"/>
    <property type="match status" value="1"/>
</dbReference>
<dbReference type="RefSeq" id="WP_216926052.1">
    <property type="nucleotide sequence ID" value="NZ_JAHOPC010000011.1"/>
</dbReference>
<dbReference type="Pfam" id="PF22907">
    <property type="entry name" value="Ams1-like_1st"/>
    <property type="match status" value="1"/>
</dbReference>
<name>A0ABS6I8J6_9MICC</name>
<dbReference type="CDD" id="cd10789">
    <property type="entry name" value="GH38N_AMII_ER_cytosolic"/>
    <property type="match status" value="1"/>
</dbReference>
<evidence type="ECO:0000313" key="2">
    <source>
        <dbReference type="EMBL" id="MBU8867929.1"/>
    </source>
</evidence>
<evidence type="ECO:0000313" key="3">
    <source>
        <dbReference type="Proteomes" id="UP000824166"/>
    </source>
</evidence>
<gene>
    <name evidence="2" type="ORF">KSW38_16700</name>
</gene>
<dbReference type="EMBL" id="JAHOPC010000011">
    <property type="protein sequence ID" value="MBU8867929.1"/>
    <property type="molecule type" value="Genomic_DNA"/>
</dbReference>
<organism evidence="2 3">
    <name type="scientific">Paenarthrobacter aromaticivorans</name>
    <dbReference type="NCBI Taxonomy" id="2849150"/>
    <lineage>
        <taxon>Bacteria</taxon>
        <taxon>Bacillati</taxon>
        <taxon>Actinomycetota</taxon>
        <taxon>Actinomycetes</taxon>
        <taxon>Micrococcales</taxon>
        <taxon>Micrococcaceae</taxon>
        <taxon>Paenarthrobacter</taxon>
    </lineage>
</organism>
<dbReference type="Pfam" id="PF07748">
    <property type="entry name" value="Glyco_hydro_38C"/>
    <property type="match status" value="1"/>
</dbReference>
<dbReference type="InterPro" id="IPR011682">
    <property type="entry name" value="Glyco_hydro_38_C"/>
</dbReference>
<dbReference type="Pfam" id="PF01074">
    <property type="entry name" value="Glyco_hydro_38N"/>
    <property type="match status" value="1"/>
</dbReference>
<feature type="domain" description="Glycoside hydrolase family 38 central" evidence="1">
    <location>
        <begin position="521"/>
        <end position="601"/>
    </location>
</feature>
<comment type="caution">
    <text evidence="2">The sequence shown here is derived from an EMBL/GenBank/DDBJ whole genome shotgun (WGS) entry which is preliminary data.</text>
</comment>
<dbReference type="Pfam" id="PF17677">
    <property type="entry name" value="Glyco_hydro38C2"/>
    <property type="match status" value="1"/>
</dbReference>